<evidence type="ECO:0000313" key="2">
    <source>
        <dbReference type="EMBL" id="KAK2957035.1"/>
    </source>
</evidence>
<comment type="caution">
    <text evidence="2">The sequence shown here is derived from an EMBL/GenBank/DDBJ whole genome shotgun (WGS) entry which is preliminary data.</text>
</comment>
<reference evidence="2 3" key="1">
    <citation type="journal article" date="2022" name="bioRxiv">
        <title>Genomics of Preaxostyla Flagellates Illuminates Evolutionary Transitions and the Path Towards Mitochondrial Loss.</title>
        <authorList>
            <person name="Novak L.V.F."/>
            <person name="Treitli S.C."/>
            <person name="Pyrih J."/>
            <person name="Halakuc P."/>
            <person name="Pipaliya S.V."/>
            <person name="Vacek V."/>
            <person name="Brzon O."/>
            <person name="Soukal P."/>
            <person name="Eme L."/>
            <person name="Dacks J.B."/>
            <person name="Karnkowska A."/>
            <person name="Elias M."/>
            <person name="Hampl V."/>
        </authorList>
    </citation>
    <scope>NUCLEOTIDE SEQUENCE [LARGE SCALE GENOMIC DNA]</scope>
    <source>
        <strain evidence="2">NAU3</strain>
        <tissue evidence="2">Gut</tissue>
    </source>
</reference>
<dbReference type="EMBL" id="JARBJD010000050">
    <property type="protein sequence ID" value="KAK2957035.1"/>
    <property type="molecule type" value="Genomic_DNA"/>
</dbReference>
<feature type="region of interest" description="Disordered" evidence="1">
    <location>
        <begin position="85"/>
        <end position="108"/>
    </location>
</feature>
<proteinExistence type="predicted"/>
<protein>
    <submittedName>
        <fullName evidence="2">Uncharacterized protein</fullName>
    </submittedName>
</protein>
<accession>A0ABQ9XZW0</accession>
<evidence type="ECO:0000256" key="1">
    <source>
        <dbReference type="SAM" id="MobiDB-lite"/>
    </source>
</evidence>
<organism evidence="2 3">
    <name type="scientific">Blattamonas nauphoetae</name>
    <dbReference type="NCBI Taxonomy" id="2049346"/>
    <lineage>
        <taxon>Eukaryota</taxon>
        <taxon>Metamonada</taxon>
        <taxon>Preaxostyla</taxon>
        <taxon>Oxymonadida</taxon>
        <taxon>Blattamonas</taxon>
    </lineage>
</organism>
<keyword evidence="3" id="KW-1185">Reference proteome</keyword>
<sequence>MQFVNSLPDRSTDSGFPPFFLSIHTNTLPPPTLHTVDSISPKLTPLQQSRNVHSLSTTELPAARTRTTLPNLSPRHPVNDVFRTSIPPLTRPHNTPPPATVTSENELPSIHTRPPAISTIDAFPVNDRSVVATLFIITSPSVTTRTSPDFSPLSPLTLHSHNPTLPSFPTTKTVPKPTFMFSSSPRMDSVCPQTTI</sequence>
<dbReference type="Proteomes" id="UP001281761">
    <property type="component" value="Unassembled WGS sequence"/>
</dbReference>
<gene>
    <name evidence="2" type="ORF">BLNAU_8110</name>
</gene>
<name>A0ABQ9XZW0_9EUKA</name>
<evidence type="ECO:0000313" key="3">
    <source>
        <dbReference type="Proteomes" id="UP001281761"/>
    </source>
</evidence>